<dbReference type="InterPro" id="IPR024087">
    <property type="entry name" value="Creatininase-like_sf"/>
</dbReference>
<dbReference type="AlphaFoldDB" id="A0A923I9P8"/>
<evidence type="ECO:0000313" key="6">
    <source>
        <dbReference type="EMBL" id="MBC5581684.1"/>
    </source>
</evidence>
<protein>
    <submittedName>
        <fullName evidence="6">Creatininase family protein</fullName>
    </submittedName>
</protein>
<comment type="similarity">
    <text evidence="5">Belongs to the creatininase superfamily.</text>
</comment>
<organism evidence="6 7">
    <name type="scientific">Anaerofilum hominis</name>
    <dbReference type="NCBI Taxonomy" id="2763016"/>
    <lineage>
        <taxon>Bacteria</taxon>
        <taxon>Bacillati</taxon>
        <taxon>Bacillota</taxon>
        <taxon>Clostridia</taxon>
        <taxon>Eubacteriales</taxon>
        <taxon>Oscillospiraceae</taxon>
        <taxon>Anaerofilum</taxon>
    </lineage>
</organism>
<dbReference type="Gene3D" id="3.40.50.10310">
    <property type="entry name" value="Creatininase"/>
    <property type="match status" value="1"/>
</dbReference>
<evidence type="ECO:0000256" key="2">
    <source>
        <dbReference type="ARBA" id="ARBA00022723"/>
    </source>
</evidence>
<evidence type="ECO:0000256" key="4">
    <source>
        <dbReference type="ARBA" id="ARBA00022833"/>
    </source>
</evidence>
<accession>A0A923I9P8</accession>
<dbReference type="Proteomes" id="UP000659630">
    <property type="component" value="Unassembled WGS sequence"/>
</dbReference>
<dbReference type="PANTHER" id="PTHR35005">
    <property type="entry name" value="3-DEHYDRO-SCYLLO-INOSOSE HYDROLASE"/>
    <property type="match status" value="1"/>
</dbReference>
<dbReference type="GO" id="GO:0009231">
    <property type="term" value="P:riboflavin biosynthetic process"/>
    <property type="evidence" value="ECO:0007669"/>
    <property type="project" value="TreeGrafter"/>
</dbReference>
<keyword evidence="7" id="KW-1185">Reference proteome</keyword>
<keyword evidence="4" id="KW-0862">Zinc</keyword>
<dbReference type="GO" id="GO:0016811">
    <property type="term" value="F:hydrolase activity, acting on carbon-nitrogen (but not peptide) bonds, in linear amides"/>
    <property type="evidence" value="ECO:0007669"/>
    <property type="project" value="TreeGrafter"/>
</dbReference>
<comment type="caution">
    <text evidence="6">The sequence shown here is derived from an EMBL/GenBank/DDBJ whole genome shotgun (WGS) entry which is preliminary data.</text>
</comment>
<name>A0A923I9P8_9FIRM</name>
<dbReference type="GO" id="GO:0046872">
    <property type="term" value="F:metal ion binding"/>
    <property type="evidence" value="ECO:0007669"/>
    <property type="project" value="UniProtKB-KW"/>
</dbReference>
<reference evidence="6" key="1">
    <citation type="submission" date="2020-08" db="EMBL/GenBank/DDBJ databases">
        <title>Genome public.</title>
        <authorList>
            <person name="Liu C."/>
            <person name="Sun Q."/>
        </authorList>
    </citation>
    <scope>NUCLEOTIDE SEQUENCE</scope>
    <source>
        <strain evidence="6">BX8</strain>
    </source>
</reference>
<keyword evidence="2" id="KW-0479">Metal-binding</keyword>
<dbReference type="RefSeq" id="WP_186888051.1">
    <property type="nucleotide sequence ID" value="NZ_JACONZ010000003.1"/>
</dbReference>
<evidence type="ECO:0000256" key="1">
    <source>
        <dbReference type="ARBA" id="ARBA00001947"/>
    </source>
</evidence>
<sequence length="253" mass="27738">MNLKSVLLEELSWREIGQAMEDGCRTVLVCAASNEQHGPHLAENTDYIFGLEMCRAIAQELGDALVAPVIRPGLSQHHMRHPGSLTLRPETFRMLVEDYVDGYVRHGFERIVLLASHGTNFAPLAALAPELQEKYPQAKIVCGMSLEDFMALYAEGDRMFGLEPGTCGGHACCFETSVILHLHPEYVDMSHAARGYMEGNTPEFAKSLFENGMMGVSPCGIVGDALPADAEKGRAFFELFCRRACACVRAALA</sequence>
<dbReference type="EMBL" id="JACONZ010000003">
    <property type="protein sequence ID" value="MBC5581684.1"/>
    <property type="molecule type" value="Genomic_DNA"/>
</dbReference>
<dbReference type="SUPFAM" id="SSF102215">
    <property type="entry name" value="Creatininase"/>
    <property type="match status" value="1"/>
</dbReference>
<comment type="cofactor">
    <cofactor evidence="1">
        <name>Zn(2+)</name>
        <dbReference type="ChEBI" id="CHEBI:29105"/>
    </cofactor>
</comment>
<dbReference type="InterPro" id="IPR003785">
    <property type="entry name" value="Creatininase/forma_Hydrolase"/>
</dbReference>
<dbReference type="Pfam" id="PF02633">
    <property type="entry name" value="Creatininase"/>
    <property type="match status" value="1"/>
</dbReference>
<evidence type="ECO:0000256" key="5">
    <source>
        <dbReference type="ARBA" id="ARBA00024029"/>
    </source>
</evidence>
<gene>
    <name evidence="6" type="ORF">H8S23_09210</name>
</gene>
<keyword evidence="3" id="KW-0378">Hydrolase</keyword>
<dbReference type="PANTHER" id="PTHR35005:SF1">
    <property type="entry name" value="2-AMINO-5-FORMYLAMINO-6-RIBOSYLAMINOPYRIMIDIN-4(3H)-ONE 5'-MONOPHOSPHATE DEFORMYLASE"/>
    <property type="match status" value="1"/>
</dbReference>
<evidence type="ECO:0000313" key="7">
    <source>
        <dbReference type="Proteomes" id="UP000659630"/>
    </source>
</evidence>
<proteinExistence type="inferred from homology"/>
<evidence type="ECO:0000256" key="3">
    <source>
        <dbReference type="ARBA" id="ARBA00022801"/>
    </source>
</evidence>